<dbReference type="PANTHER" id="PTHR13026:SF0">
    <property type="entry name" value="RIBOSOMAL RNA PROCESSING 1B"/>
    <property type="match status" value="1"/>
</dbReference>
<evidence type="ECO:0000313" key="7">
    <source>
        <dbReference type="Proteomes" id="UP000261520"/>
    </source>
</evidence>
<feature type="region of interest" description="Disordered" evidence="5">
    <location>
        <begin position="243"/>
        <end position="267"/>
    </location>
</feature>
<evidence type="ECO:0008006" key="8">
    <source>
        <dbReference type="Google" id="ProtNLM"/>
    </source>
</evidence>
<dbReference type="Ensembl" id="ENSPMGT00000009680.1">
    <property type="protein sequence ID" value="ENSPMGP00000009091.1"/>
    <property type="gene ID" value="ENSPMGG00000007512.1"/>
</dbReference>
<dbReference type="STRING" id="409849.ENSPMGP00000009091"/>
<keyword evidence="7" id="KW-1185">Reference proteome</keyword>
<dbReference type="GO" id="GO:0030688">
    <property type="term" value="C:preribosome, small subunit precursor"/>
    <property type="evidence" value="ECO:0007669"/>
    <property type="project" value="InterPro"/>
</dbReference>
<dbReference type="GO" id="GO:0005634">
    <property type="term" value="C:nucleus"/>
    <property type="evidence" value="ECO:0007669"/>
    <property type="project" value="UniProtKB-SubCell"/>
</dbReference>
<dbReference type="PANTHER" id="PTHR13026">
    <property type="entry name" value="NNP-1 PROTEIN NOVEL NUCLEAR PROTEIN 1 NOP52"/>
    <property type="match status" value="1"/>
</dbReference>
<comment type="subcellular location">
    <subcellularLocation>
        <location evidence="1">Nucleus</location>
    </subcellularLocation>
</comment>
<dbReference type="Pfam" id="PF05997">
    <property type="entry name" value="Nop52"/>
    <property type="match status" value="1"/>
</dbReference>
<proteinExistence type="inferred from homology"/>
<organism evidence="6 7">
    <name type="scientific">Periophthalmus magnuspinnatus</name>
    <dbReference type="NCBI Taxonomy" id="409849"/>
    <lineage>
        <taxon>Eukaryota</taxon>
        <taxon>Metazoa</taxon>
        <taxon>Chordata</taxon>
        <taxon>Craniata</taxon>
        <taxon>Vertebrata</taxon>
        <taxon>Euteleostomi</taxon>
        <taxon>Actinopterygii</taxon>
        <taxon>Neopterygii</taxon>
        <taxon>Teleostei</taxon>
        <taxon>Neoteleostei</taxon>
        <taxon>Acanthomorphata</taxon>
        <taxon>Gobiaria</taxon>
        <taxon>Gobiiformes</taxon>
        <taxon>Gobioidei</taxon>
        <taxon>Gobiidae</taxon>
        <taxon>Oxudercinae</taxon>
        <taxon>Periophthalmus</taxon>
    </lineage>
</organism>
<feature type="region of interest" description="Disordered" evidence="5">
    <location>
        <begin position="319"/>
        <end position="366"/>
    </location>
</feature>
<keyword evidence="4" id="KW-0539">Nucleus</keyword>
<dbReference type="AlphaFoldDB" id="A0A3B3ZXR8"/>
<reference evidence="6" key="2">
    <citation type="submission" date="2025-09" db="UniProtKB">
        <authorList>
            <consortium name="Ensembl"/>
        </authorList>
    </citation>
    <scope>IDENTIFICATION</scope>
</reference>
<accession>A0A3B3ZXR8</accession>
<evidence type="ECO:0000313" key="6">
    <source>
        <dbReference type="Ensembl" id="ENSPMGP00000009091.1"/>
    </source>
</evidence>
<comment type="similarity">
    <text evidence="2">Belongs to the RRP1 family.</text>
</comment>
<evidence type="ECO:0000256" key="2">
    <source>
        <dbReference type="ARBA" id="ARBA00006374"/>
    </source>
</evidence>
<evidence type="ECO:0000256" key="5">
    <source>
        <dbReference type="SAM" id="MobiDB-lite"/>
    </source>
</evidence>
<keyword evidence="3" id="KW-0698">rRNA processing</keyword>
<sequence>MASVAEPEVQFAQKLASNEKPVRRKALKRLRGYISARSRTHTGFSEEELLKLWKGLFYCLWMQDKPLLQVCLTYRRYELCGSWGVYYPTKSTQNLKSCHLLFFRTFLTTVKREWTGIDRLRMDKYYQVYTILLMKTYLNIICNVFLSSCIAQFLELLSSELLQAGAPPVGLQMHVLDLYLRELAVVGAREVRMNTSLLLPHPDYAFSYCCSRTLFRAICSSIFSTIIDQAPFAIQELLEELEQDSDSGQASEDQEEPEEELKTRAEQVVDEDVGPILQFEYGAVADRLLEVSSRGNTPSRNRQRLYKIVRVLRDLSQGNFPQDEYPDEVSTDEDDDDFGSRKRMKRKHTEEEEEEPKKKAKGGGGCLPLCQQQVFYLQLLSDVGSK</sequence>
<dbReference type="GO" id="GO:0006364">
    <property type="term" value="P:rRNA processing"/>
    <property type="evidence" value="ECO:0007669"/>
    <property type="project" value="UniProtKB-KW"/>
</dbReference>
<feature type="compositionally biased region" description="Acidic residues" evidence="5">
    <location>
        <begin position="324"/>
        <end position="337"/>
    </location>
</feature>
<evidence type="ECO:0000256" key="3">
    <source>
        <dbReference type="ARBA" id="ARBA00022552"/>
    </source>
</evidence>
<protein>
    <recommendedName>
        <fullName evidence="8">Ribosomal RNA processing 1</fullName>
    </recommendedName>
</protein>
<name>A0A3B3ZXR8_9GOBI</name>
<dbReference type="Proteomes" id="UP000261520">
    <property type="component" value="Unplaced"/>
</dbReference>
<evidence type="ECO:0000256" key="1">
    <source>
        <dbReference type="ARBA" id="ARBA00004123"/>
    </source>
</evidence>
<reference evidence="6" key="1">
    <citation type="submission" date="2025-08" db="UniProtKB">
        <authorList>
            <consortium name="Ensembl"/>
        </authorList>
    </citation>
    <scope>IDENTIFICATION</scope>
</reference>
<evidence type="ECO:0000256" key="4">
    <source>
        <dbReference type="ARBA" id="ARBA00023242"/>
    </source>
</evidence>
<dbReference type="InterPro" id="IPR010301">
    <property type="entry name" value="RRP1"/>
</dbReference>